<feature type="compositionally biased region" description="Basic and acidic residues" evidence="5">
    <location>
        <begin position="345"/>
        <end position="360"/>
    </location>
</feature>
<dbReference type="InterPro" id="IPR036322">
    <property type="entry name" value="WD40_repeat_dom_sf"/>
</dbReference>
<dbReference type="GO" id="GO:0005634">
    <property type="term" value="C:nucleus"/>
    <property type="evidence" value="ECO:0007669"/>
    <property type="project" value="UniProtKB-SubCell"/>
</dbReference>
<comment type="caution">
    <text evidence="6">The sequence shown here is derived from an EMBL/GenBank/DDBJ whole genome shotgun (WGS) entry which is preliminary data.</text>
</comment>
<feature type="region of interest" description="Disordered" evidence="5">
    <location>
        <begin position="339"/>
        <end position="360"/>
    </location>
</feature>
<keyword evidence="8" id="KW-1185">Reference proteome</keyword>
<evidence type="ECO:0000313" key="8">
    <source>
        <dbReference type="Proteomes" id="UP001620626"/>
    </source>
</evidence>
<feature type="region of interest" description="Disordered" evidence="5">
    <location>
        <begin position="1"/>
        <end position="20"/>
    </location>
</feature>
<dbReference type="EMBL" id="JBICBT010001193">
    <property type="protein sequence ID" value="KAL3079210.1"/>
    <property type="molecule type" value="Genomic_DNA"/>
</dbReference>
<organism evidence="6 8">
    <name type="scientific">Heterodera trifolii</name>
    <dbReference type="NCBI Taxonomy" id="157864"/>
    <lineage>
        <taxon>Eukaryota</taxon>
        <taxon>Metazoa</taxon>
        <taxon>Ecdysozoa</taxon>
        <taxon>Nematoda</taxon>
        <taxon>Chromadorea</taxon>
        <taxon>Rhabditida</taxon>
        <taxon>Tylenchina</taxon>
        <taxon>Tylenchomorpha</taxon>
        <taxon>Tylenchoidea</taxon>
        <taxon>Heteroderidae</taxon>
        <taxon>Heteroderinae</taxon>
        <taxon>Heterodera</taxon>
    </lineage>
</organism>
<evidence type="ECO:0000313" key="6">
    <source>
        <dbReference type="EMBL" id="KAL3079210.1"/>
    </source>
</evidence>
<dbReference type="SMART" id="SM00320">
    <property type="entry name" value="WD40"/>
    <property type="match status" value="3"/>
</dbReference>
<keyword evidence="4" id="KW-0539">Nucleus</keyword>
<keyword evidence="3" id="KW-0677">Repeat</keyword>
<evidence type="ECO:0000256" key="4">
    <source>
        <dbReference type="ARBA" id="ARBA00023242"/>
    </source>
</evidence>
<dbReference type="EMBL" id="JBICBT010000362">
    <property type="protein sequence ID" value="KAL3116002.1"/>
    <property type="molecule type" value="Genomic_DNA"/>
</dbReference>
<dbReference type="Gene3D" id="2.130.10.10">
    <property type="entry name" value="YVTN repeat-like/Quinoprotein amine dehydrogenase"/>
    <property type="match status" value="1"/>
</dbReference>
<dbReference type="PANTHER" id="PTHR22652:SF0">
    <property type="entry name" value="NUCLEOPORIN NUP43"/>
    <property type="match status" value="1"/>
</dbReference>
<evidence type="ECO:0008006" key="9">
    <source>
        <dbReference type="Google" id="ProtNLM"/>
    </source>
</evidence>
<proteinExistence type="predicted"/>
<dbReference type="InterPro" id="IPR015943">
    <property type="entry name" value="WD40/YVTN_repeat-like_dom_sf"/>
</dbReference>
<evidence type="ECO:0000256" key="2">
    <source>
        <dbReference type="ARBA" id="ARBA00022574"/>
    </source>
</evidence>
<comment type="subcellular location">
    <subcellularLocation>
        <location evidence="1">Nucleus</location>
    </subcellularLocation>
</comment>
<feature type="compositionally biased region" description="Polar residues" evidence="5">
    <location>
        <begin position="8"/>
        <end position="20"/>
    </location>
</feature>
<evidence type="ECO:0000256" key="3">
    <source>
        <dbReference type="ARBA" id="ARBA00022737"/>
    </source>
</evidence>
<dbReference type="AlphaFoldDB" id="A0ABD2INS1"/>
<reference evidence="6 8" key="1">
    <citation type="submission" date="2024-10" db="EMBL/GenBank/DDBJ databases">
        <authorList>
            <person name="Kim D."/>
        </authorList>
    </citation>
    <scope>NUCLEOTIDE SEQUENCE [LARGE SCALE GENOMIC DNA]</scope>
    <source>
        <strain evidence="6">BH-2024</strain>
    </source>
</reference>
<gene>
    <name evidence="7" type="ORF">niasHT_007302</name>
    <name evidence="6" type="ORF">niasHT_039619</name>
</gene>
<protein>
    <recommendedName>
        <fullName evidence="9">Nucleoporin Nup43</fullName>
    </recommendedName>
</protein>
<name>A0ABD2INS1_9BILA</name>
<dbReference type="PANTHER" id="PTHR22652">
    <property type="entry name" value="NUCLEOPORIN NUP43"/>
    <property type="match status" value="1"/>
</dbReference>
<accession>A0ABD2INS1</accession>
<keyword evidence="2" id="KW-0853">WD repeat</keyword>
<dbReference type="SUPFAM" id="SSF50978">
    <property type="entry name" value="WD40 repeat-like"/>
    <property type="match status" value="1"/>
</dbReference>
<evidence type="ECO:0000256" key="1">
    <source>
        <dbReference type="ARBA" id="ARBA00004123"/>
    </source>
</evidence>
<evidence type="ECO:0000256" key="5">
    <source>
        <dbReference type="SAM" id="MobiDB-lite"/>
    </source>
</evidence>
<dbReference type="InterPro" id="IPR001680">
    <property type="entry name" value="WD40_rpt"/>
</dbReference>
<dbReference type="Proteomes" id="UP001620626">
    <property type="component" value="Unassembled WGS sequence"/>
</dbReference>
<evidence type="ECO:0000313" key="7">
    <source>
        <dbReference type="EMBL" id="KAL3116002.1"/>
    </source>
</evidence>
<sequence length="417" mass="44494">MGALEDNTGATSAIFGNSTGPNGDETVRKFCDHKISSVRFLHDHSEYSSRFVTGTWCSPAGSGGNVTLWTVQQQRGEQSQEDGGQIVQNGRIELPNCDVGDICVVTAQQFVISTTAGDVQIVESPLASNGANLADGIAKISSVAKYPRVHKFAASTALCLLDEEIFSGSDSGQIIRIRPDSQSSQSTRPFAQDLTGVTSMTVCGTSHLVSAHKTGQLHLWDVRNWPSAPAIGAAAAAEFGHQPVLSRSVTTLNNSITALATHPAQPNLIAFGSQDGVVSFVDIRQVNQQLPVAFKVSQHPISRIKYHPIFANNFFSSSDSGLIHWDASALAQGANFNPPTNGREMTGHESAADTRTTGENEHTNIWLSPHASTSVNLRVLIDEDPLLLSSFDVVNGAIVAASHTAELVFMSNDKFTN</sequence>